<dbReference type="AlphaFoldDB" id="A0A2U2MRZ0"/>
<feature type="active site" description="Proton donor/acceptor" evidence="2">
    <location>
        <position position="152"/>
    </location>
</feature>
<dbReference type="GO" id="GO:0016787">
    <property type="term" value="F:hydrolase activity"/>
    <property type="evidence" value="ECO:0007669"/>
    <property type="project" value="UniProtKB-KW"/>
</dbReference>
<reference evidence="5 6" key="1">
    <citation type="journal article" date="2018" name="Int. J. Syst. Evol. Microbiol.">
        <title>Bifidobacterium catulorum sp. nov., a novel taxon from the faeces of the baby common marmoset (Callithrix jacchus).</title>
        <authorList>
            <person name="Modesto M."/>
            <person name="Michelini S."/>
            <person name="Oki K."/>
            <person name="Biavati B."/>
            <person name="Watanabe K."/>
            <person name="Mattarelli P."/>
        </authorList>
    </citation>
    <scope>NUCLEOTIDE SEQUENCE [LARGE SCALE GENOMIC DNA]</scope>
    <source>
        <strain evidence="5 6">MRM 8.19</strain>
    </source>
</reference>
<dbReference type="CDD" id="cd05830">
    <property type="entry name" value="Sortase_E"/>
    <property type="match status" value="1"/>
</dbReference>
<keyword evidence="6" id="KW-1185">Reference proteome</keyword>
<evidence type="ECO:0000256" key="4">
    <source>
        <dbReference type="SAM" id="Phobius"/>
    </source>
</evidence>
<comment type="caution">
    <text evidence="5">The sequence shown here is derived from an EMBL/GenBank/DDBJ whole genome shotgun (WGS) entry which is preliminary data.</text>
</comment>
<accession>A0A2U2MRZ0</accession>
<dbReference type="NCBIfam" id="NF033747">
    <property type="entry name" value="class_E_sortase"/>
    <property type="match status" value="1"/>
</dbReference>
<dbReference type="InterPro" id="IPR053465">
    <property type="entry name" value="Sortase_Class_E"/>
</dbReference>
<feature type="active site" description="Acyl-thioester intermediate" evidence="2">
    <location>
        <position position="220"/>
    </location>
</feature>
<keyword evidence="4" id="KW-0812">Transmembrane</keyword>
<dbReference type="OrthoDB" id="5242879at2"/>
<protein>
    <submittedName>
        <fullName evidence="5">Class E sortase</fullName>
    </submittedName>
</protein>
<dbReference type="NCBIfam" id="TIGR01076">
    <property type="entry name" value="sortase_fam"/>
    <property type="match status" value="1"/>
</dbReference>
<evidence type="ECO:0000313" key="5">
    <source>
        <dbReference type="EMBL" id="PWG59599.1"/>
    </source>
</evidence>
<gene>
    <name evidence="5" type="ORF">DF200_06895</name>
</gene>
<keyword evidence="1" id="KW-0378">Hydrolase</keyword>
<sequence length="374" mass="41017">MARQASSTVSPRRTNRNGGGTAASSVLGIIGEILLTMAAILALYIAWQLWWTGVVAEQAQADQSSNASWVAPKQSGNGYAIAKAQSGEPPVEPKTANTGDLIGQIYIPRFGSAWHRNIVQGTDAYELSRHGLGHYEETQMPGELGNVAIAGHRSGYGEPLAHVDEFQKGDKIILRTKDYWYVYTYTNYTIVTPEHTEVVASVPGKPGETPKDRYVTLTTCEPRYTTATHRWISYGKFDYWAKVSDGIPQELAGDMSSGKVEFVQNQASPLARLSSVMAKAIIGLAIAYVVVYLASLIAWRYPALRRLKAGHRPAPGVSIYGWIYRRQPGPALIRWVLLLIAALAIVGCLFQWGFPWAASNIPYLQVTSNFVAVE</sequence>
<dbReference type="RefSeq" id="WP_109137546.1">
    <property type="nucleotide sequence ID" value="NZ_QFFN01000017.1"/>
</dbReference>
<keyword evidence="4" id="KW-0472">Membrane</keyword>
<evidence type="ECO:0000256" key="3">
    <source>
        <dbReference type="SAM" id="MobiDB-lite"/>
    </source>
</evidence>
<dbReference type="Pfam" id="PF04203">
    <property type="entry name" value="Sortase"/>
    <property type="match status" value="1"/>
</dbReference>
<dbReference type="InterPro" id="IPR042003">
    <property type="entry name" value="Sortase_E"/>
</dbReference>
<dbReference type="InterPro" id="IPR023365">
    <property type="entry name" value="Sortase_dom-sf"/>
</dbReference>
<feature type="transmembrane region" description="Helical" evidence="4">
    <location>
        <begin position="332"/>
        <end position="354"/>
    </location>
</feature>
<feature type="compositionally biased region" description="Polar residues" evidence="3">
    <location>
        <begin position="1"/>
        <end position="12"/>
    </location>
</feature>
<dbReference type="EMBL" id="QFFN01000017">
    <property type="protein sequence ID" value="PWG59599.1"/>
    <property type="molecule type" value="Genomic_DNA"/>
</dbReference>
<keyword evidence="4" id="KW-1133">Transmembrane helix</keyword>
<feature type="transmembrane region" description="Helical" evidence="4">
    <location>
        <begin position="21"/>
        <end position="47"/>
    </location>
</feature>
<organism evidence="5 6">
    <name type="scientific">Bifidobacterium catulorum</name>
    <dbReference type="NCBI Taxonomy" id="1630173"/>
    <lineage>
        <taxon>Bacteria</taxon>
        <taxon>Bacillati</taxon>
        <taxon>Actinomycetota</taxon>
        <taxon>Actinomycetes</taxon>
        <taxon>Bifidobacteriales</taxon>
        <taxon>Bifidobacteriaceae</taxon>
        <taxon>Bifidobacterium</taxon>
    </lineage>
</organism>
<dbReference type="Proteomes" id="UP000245753">
    <property type="component" value="Unassembled WGS sequence"/>
</dbReference>
<evidence type="ECO:0000256" key="1">
    <source>
        <dbReference type="ARBA" id="ARBA00022801"/>
    </source>
</evidence>
<evidence type="ECO:0000256" key="2">
    <source>
        <dbReference type="PIRSR" id="PIRSR605754-1"/>
    </source>
</evidence>
<dbReference type="SUPFAM" id="SSF63817">
    <property type="entry name" value="Sortase"/>
    <property type="match status" value="1"/>
</dbReference>
<dbReference type="Gene3D" id="2.40.260.10">
    <property type="entry name" value="Sortase"/>
    <property type="match status" value="1"/>
</dbReference>
<proteinExistence type="predicted"/>
<feature type="region of interest" description="Disordered" evidence="3">
    <location>
        <begin position="1"/>
        <end position="21"/>
    </location>
</feature>
<dbReference type="InterPro" id="IPR005754">
    <property type="entry name" value="Sortase"/>
</dbReference>
<name>A0A2U2MRZ0_9BIFI</name>
<feature type="transmembrane region" description="Helical" evidence="4">
    <location>
        <begin position="276"/>
        <end position="299"/>
    </location>
</feature>
<evidence type="ECO:0000313" key="6">
    <source>
        <dbReference type="Proteomes" id="UP000245753"/>
    </source>
</evidence>